<proteinExistence type="predicted"/>
<dbReference type="Gene3D" id="2.60.120.200">
    <property type="match status" value="1"/>
</dbReference>
<dbReference type="SUPFAM" id="SSF49899">
    <property type="entry name" value="Concanavalin A-like lectins/glucanases"/>
    <property type="match status" value="1"/>
</dbReference>
<sequence>MGVAYDTISAAIKASADAAGGVIKLISGTPGSRMKYPNLPTGTVWDTGRIWIGSSETLVRFLTAICDYLDTHIDGQWQYIDTTLPTGVTAAIEALYQLDETASYLLDRGPAGRDLSLGGNEPRVSALEGLAGRVFYDDATGHWLQTAVDAALAAAAGALTVEMILTTWPTGDTDAQLAICGDPASETEANNFLFCSRVNPFGAVSAALLSLLIEYGPGTNVETDTNVYHPDGGIYHYAVTRAADGVTSKIYMDGILLDTVVAAHAPSGGTSARIFVGGYNAASTFDGIMFSARLTFTEFTAAQVLEAYRRCRGLL</sequence>
<evidence type="ECO:0000313" key="1">
    <source>
        <dbReference type="EMBL" id="QJA43867.1"/>
    </source>
</evidence>
<keyword evidence="1" id="KW-0430">Lectin</keyword>
<name>A0A6H1Z924_9ZZZZ</name>
<dbReference type="AlphaFoldDB" id="A0A6H1Z924"/>
<accession>A0A6H1Z924</accession>
<dbReference type="EMBL" id="MT143971">
    <property type="protein sequence ID" value="QJA43867.1"/>
    <property type="molecule type" value="Genomic_DNA"/>
</dbReference>
<organism evidence="1">
    <name type="scientific">viral metagenome</name>
    <dbReference type="NCBI Taxonomy" id="1070528"/>
    <lineage>
        <taxon>unclassified sequences</taxon>
        <taxon>metagenomes</taxon>
        <taxon>organismal metagenomes</taxon>
    </lineage>
</organism>
<dbReference type="InterPro" id="IPR013320">
    <property type="entry name" value="ConA-like_dom_sf"/>
</dbReference>
<protein>
    <submittedName>
        <fullName evidence="1">Putative lectin/glucanase superfamily protein</fullName>
    </submittedName>
</protein>
<dbReference type="GO" id="GO:0030246">
    <property type="term" value="F:carbohydrate binding"/>
    <property type="evidence" value="ECO:0007669"/>
    <property type="project" value="UniProtKB-KW"/>
</dbReference>
<reference evidence="1" key="1">
    <citation type="submission" date="2020-03" db="EMBL/GenBank/DDBJ databases">
        <title>The deep terrestrial virosphere.</title>
        <authorList>
            <person name="Holmfeldt K."/>
            <person name="Nilsson E."/>
            <person name="Simone D."/>
            <person name="Lopez-Fernandez M."/>
            <person name="Wu X."/>
            <person name="de Brujin I."/>
            <person name="Lundin D."/>
            <person name="Andersson A."/>
            <person name="Bertilsson S."/>
            <person name="Dopson M."/>
        </authorList>
    </citation>
    <scope>NUCLEOTIDE SEQUENCE</scope>
    <source>
        <strain evidence="1">TM448A00064</strain>
        <strain evidence="2">TM448B00061</strain>
    </source>
</reference>
<dbReference type="EMBL" id="MT144588">
    <property type="protein sequence ID" value="QJH93435.1"/>
    <property type="molecule type" value="Genomic_DNA"/>
</dbReference>
<gene>
    <name evidence="1" type="ORF">TM448A00064_0046</name>
    <name evidence="2" type="ORF">TM448B00061_0055</name>
</gene>
<evidence type="ECO:0000313" key="2">
    <source>
        <dbReference type="EMBL" id="QJH93435.1"/>
    </source>
</evidence>